<dbReference type="GO" id="GO:0005694">
    <property type="term" value="C:chromosome"/>
    <property type="evidence" value="ECO:0007669"/>
    <property type="project" value="UniProtKB-ARBA"/>
</dbReference>
<dbReference type="Pfam" id="PF00665">
    <property type="entry name" value="rve"/>
    <property type="match status" value="1"/>
</dbReference>
<dbReference type="SUPFAM" id="SSF54160">
    <property type="entry name" value="Chromo domain-like"/>
    <property type="match status" value="1"/>
</dbReference>
<evidence type="ECO:0008006" key="5">
    <source>
        <dbReference type="Google" id="ProtNLM"/>
    </source>
</evidence>
<dbReference type="OrthoDB" id="7680611at2759"/>
<dbReference type="EMBL" id="KZ309790">
    <property type="protein sequence ID" value="KAG8239652.1"/>
    <property type="molecule type" value="Genomic_DNA"/>
</dbReference>
<feature type="domain" description="Chromo" evidence="1">
    <location>
        <begin position="286"/>
        <end position="318"/>
    </location>
</feature>
<accession>A0A8K0KRR8</accession>
<evidence type="ECO:0000313" key="4">
    <source>
        <dbReference type="Proteomes" id="UP000792457"/>
    </source>
</evidence>
<organism evidence="3 4">
    <name type="scientific">Ladona fulva</name>
    <name type="common">Scarce chaser dragonfly</name>
    <name type="synonym">Libellula fulva</name>
    <dbReference type="NCBI Taxonomy" id="123851"/>
    <lineage>
        <taxon>Eukaryota</taxon>
        <taxon>Metazoa</taxon>
        <taxon>Ecdysozoa</taxon>
        <taxon>Arthropoda</taxon>
        <taxon>Hexapoda</taxon>
        <taxon>Insecta</taxon>
        <taxon>Pterygota</taxon>
        <taxon>Palaeoptera</taxon>
        <taxon>Odonata</taxon>
        <taxon>Epiprocta</taxon>
        <taxon>Anisoptera</taxon>
        <taxon>Libelluloidea</taxon>
        <taxon>Libellulidae</taxon>
        <taxon>Ladona</taxon>
    </lineage>
</organism>
<protein>
    <recommendedName>
        <fullName evidence="5">Integrase catalytic domain-containing protein</fullName>
    </recommendedName>
</protein>
<keyword evidence="4" id="KW-1185">Reference proteome</keyword>
<dbReference type="AlphaFoldDB" id="A0A8K0KRR8"/>
<evidence type="ECO:0000259" key="1">
    <source>
        <dbReference type="PROSITE" id="PS50013"/>
    </source>
</evidence>
<reference evidence="3" key="2">
    <citation type="submission" date="2017-10" db="EMBL/GenBank/DDBJ databases">
        <title>Ladona fulva Genome sequencing and assembly.</title>
        <authorList>
            <person name="Murali S."/>
            <person name="Richards S."/>
            <person name="Bandaranaike D."/>
            <person name="Bellair M."/>
            <person name="Blankenburg K."/>
            <person name="Chao H."/>
            <person name="Dinh H."/>
            <person name="Doddapaneni H."/>
            <person name="Dugan-Rocha S."/>
            <person name="Elkadiri S."/>
            <person name="Gnanaolivu R."/>
            <person name="Hernandez B."/>
            <person name="Skinner E."/>
            <person name="Javaid M."/>
            <person name="Lee S."/>
            <person name="Li M."/>
            <person name="Ming W."/>
            <person name="Munidasa M."/>
            <person name="Muniz J."/>
            <person name="Nguyen L."/>
            <person name="Hughes D."/>
            <person name="Osuji N."/>
            <person name="Pu L.-L."/>
            <person name="Puazo M."/>
            <person name="Qu C."/>
            <person name="Quiroz J."/>
            <person name="Raj R."/>
            <person name="Weissenberger G."/>
            <person name="Xin Y."/>
            <person name="Zou X."/>
            <person name="Han Y."/>
            <person name="Worley K."/>
            <person name="Muzny D."/>
            <person name="Gibbs R."/>
        </authorList>
    </citation>
    <scope>NUCLEOTIDE SEQUENCE</scope>
    <source>
        <strain evidence="3">Sampled in the wild</strain>
    </source>
</reference>
<feature type="non-terminal residue" evidence="3">
    <location>
        <position position="470"/>
    </location>
</feature>
<evidence type="ECO:0000259" key="2">
    <source>
        <dbReference type="PROSITE" id="PS50994"/>
    </source>
</evidence>
<dbReference type="GO" id="GO:0003676">
    <property type="term" value="F:nucleic acid binding"/>
    <property type="evidence" value="ECO:0007669"/>
    <property type="project" value="InterPro"/>
</dbReference>
<dbReference type="SUPFAM" id="SSF53098">
    <property type="entry name" value="Ribonuclease H-like"/>
    <property type="match status" value="1"/>
</dbReference>
<dbReference type="PANTHER" id="PTHR46585">
    <property type="entry name" value="INTEGRASE CORE DOMAIN CONTAINING PROTEIN"/>
    <property type="match status" value="1"/>
</dbReference>
<comment type="caution">
    <text evidence="3">The sequence shown here is derived from an EMBL/GenBank/DDBJ whole genome shotgun (WGS) entry which is preliminary data.</text>
</comment>
<dbReference type="InterPro" id="IPR000953">
    <property type="entry name" value="Chromo/chromo_shadow_dom"/>
</dbReference>
<proteinExistence type="predicted"/>
<sequence>MSIEDAYLNPRNHSGYSGKYTPKEVRECLESSDVYTLHKPIRRTFAKNRYHVTNIDDLWQCGLIDVRSLKEYNDGYGYLLAAIDTFSKYAWVLRLKLKRGENLKSAFQKIFNKTKRNPINIQTDKGGEFTSSLVRKFFKENGMNYYVTQNPDVKASIVERFNRTLKTKIWRHFTDKNTRRYNHTTHSSIKMAPADVNEKNVYQVWKNLCGTLKNILSRPKLRVGEMVRISKNKSVFDEGYESNWTEEMFIIQRLWFMLWRIKEERRLKVNCMSQNCNVSVSTTRDYKIDKILGYRGKGLRREALVKWKGYPDNFNSWDQFYLTLPSNSSIFIHPDNTTTRFRTQPPRRIELKGEWEVSAVEFQYPCSVMTVGYGDNVIRMWTGLEADEKFHFTPGNYGNISTTVREINNINEISSRFVFAMNGKNQRVTVKPGPDLREDEEDMTYLTLSTKLALQLGFDPQQKVAVGSVP</sequence>
<name>A0A8K0KRR8_LADFU</name>
<dbReference type="PROSITE" id="PS50013">
    <property type="entry name" value="CHROMO_2"/>
    <property type="match status" value="1"/>
</dbReference>
<dbReference type="GO" id="GO:0015074">
    <property type="term" value="P:DNA integration"/>
    <property type="evidence" value="ECO:0007669"/>
    <property type="project" value="InterPro"/>
</dbReference>
<dbReference type="Gene3D" id="3.30.420.10">
    <property type="entry name" value="Ribonuclease H-like superfamily/Ribonuclease H"/>
    <property type="match status" value="1"/>
</dbReference>
<dbReference type="PANTHER" id="PTHR46585:SF1">
    <property type="entry name" value="CHROMO DOMAIN-CONTAINING PROTEIN"/>
    <property type="match status" value="1"/>
</dbReference>
<dbReference type="InterPro" id="IPR036397">
    <property type="entry name" value="RNaseH_sf"/>
</dbReference>
<dbReference type="PROSITE" id="PS50994">
    <property type="entry name" value="INTEGRASE"/>
    <property type="match status" value="1"/>
</dbReference>
<reference evidence="3" key="1">
    <citation type="submission" date="2013-04" db="EMBL/GenBank/DDBJ databases">
        <authorList>
            <person name="Qu J."/>
            <person name="Murali S.C."/>
            <person name="Bandaranaike D."/>
            <person name="Bellair M."/>
            <person name="Blankenburg K."/>
            <person name="Chao H."/>
            <person name="Dinh H."/>
            <person name="Doddapaneni H."/>
            <person name="Downs B."/>
            <person name="Dugan-Rocha S."/>
            <person name="Elkadiri S."/>
            <person name="Gnanaolivu R.D."/>
            <person name="Hernandez B."/>
            <person name="Javaid M."/>
            <person name="Jayaseelan J.C."/>
            <person name="Lee S."/>
            <person name="Li M."/>
            <person name="Ming W."/>
            <person name="Munidasa M."/>
            <person name="Muniz J."/>
            <person name="Nguyen L."/>
            <person name="Ongeri F."/>
            <person name="Osuji N."/>
            <person name="Pu L.-L."/>
            <person name="Puazo M."/>
            <person name="Qu C."/>
            <person name="Quiroz J."/>
            <person name="Raj R."/>
            <person name="Weissenberger G."/>
            <person name="Xin Y."/>
            <person name="Zou X."/>
            <person name="Han Y."/>
            <person name="Richards S."/>
            <person name="Worley K."/>
            <person name="Muzny D."/>
            <person name="Gibbs R."/>
        </authorList>
    </citation>
    <scope>NUCLEOTIDE SEQUENCE</scope>
    <source>
        <strain evidence="3">Sampled in the wild</strain>
    </source>
</reference>
<dbReference type="Proteomes" id="UP000792457">
    <property type="component" value="Unassembled WGS sequence"/>
</dbReference>
<dbReference type="Gene3D" id="2.40.50.40">
    <property type="match status" value="1"/>
</dbReference>
<feature type="domain" description="Integrase catalytic" evidence="2">
    <location>
        <begin position="36"/>
        <end position="227"/>
    </location>
</feature>
<dbReference type="InterPro" id="IPR001584">
    <property type="entry name" value="Integrase_cat-core"/>
</dbReference>
<dbReference type="InterPro" id="IPR012337">
    <property type="entry name" value="RNaseH-like_sf"/>
</dbReference>
<dbReference type="InterPro" id="IPR016197">
    <property type="entry name" value="Chromo-like_dom_sf"/>
</dbReference>
<gene>
    <name evidence="3" type="ORF">J437_LFUL019350</name>
</gene>
<evidence type="ECO:0000313" key="3">
    <source>
        <dbReference type="EMBL" id="KAG8239652.1"/>
    </source>
</evidence>